<keyword evidence="6 10" id="KW-0573">Peptidoglycan synthesis</keyword>
<dbReference type="InterPro" id="IPR007235">
    <property type="entry name" value="Glyco_trans_28_C"/>
</dbReference>
<dbReference type="Proteomes" id="UP000069902">
    <property type="component" value="Chromosome cPNK"/>
</dbReference>
<feature type="binding site" evidence="10">
    <location>
        <position position="296"/>
    </location>
    <ligand>
        <name>UDP-N-acetyl-alpha-D-glucosamine</name>
        <dbReference type="ChEBI" id="CHEBI:57705"/>
    </ligand>
</feature>
<sequence>MSKRILITAGGTGGHVYPAQGLAQQLAKQPSSPQVLFVAGCLATNKYFDRSSFAFREVTTSPLVSRNPLKTLKGFVNLARGVWQSIQVMKEFKPDVVVGFGSYYTVPTLLAAKYLRIPIILHEANSIPGKANKWLSMLAWRIGVHFPATKALLKGDVVEVGMPLREGYQKGRIEKASALDYFQLDQECPTLLIFGGSQGAQAINRLMKGCSEKLKASRVQFIHFTGDARVVDEFKSCYEECGIKACVKPFENHMHLAWHAADLFIGRSGASTIAEAMEFEVPGILIPYPHATDQHQDKNANFFVATVGGGVKYAEAEATDQVIADVLLELVQVDRLNEMKKALAAYKQRPNRITLCELVLMERS</sequence>
<evidence type="ECO:0000256" key="8">
    <source>
        <dbReference type="ARBA" id="ARBA00023306"/>
    </source>
</evidence>
<dbReference type="STRING" id="389348.PNK_0621"/>
<dbReference type="GO" id="GO:0009252">
    <property type="term" value="P:peptidoglycan biosynthetic process"/>
    <property type="evidence" value="ECO:0007669"/>
    <property type="project" value="UniProtKB-UniRule"/>
</dbReference>
<dbReference type="EMBL" id="LN879502">
    <property type="protein sequence ID" value="CUI16248.1"/>
    <property type="molecule type" value="Genomic_DNA"/>
</dbReference>
<dbReference type="GO" id="GO:0005886">
    <property type="term" value="C:plasma membrane"/>
    <property type="evidence" value="ECO:0007669"/>
    <property type="project" value="UniProtKB-SubCell"/>
</dbReference>
<dbReference type="FunCoup" id="A0A0U5J8Y9">
    <property type="interactions" value="221"/>
</dbReference>
<dbReference type="Gene3D" id="3.40.50.2000">
    <property type="entry name" value="Glycogen Phosphorylase B"/>
    <property type="match status" value="2"/>
</dbReference>
<dbReference type="InterPro" id="IPR006009">
    <property type="entry name" value="GlcNAc_MurG"/>
</dbReference>
<comment type="subcellular location">
    <subcellularLocation>
        <location evidence="10">Cell membrane</location>
        <topology evidence="10">Peripheral membrane protein</topology>
        <orientation evidence="10">Cytoplasmic side</orientation>
    </subcellularLocation>
</comment>
<dbReference type="AlphaFoldDB" id="A0A0U5J8Y9"/>
<keyword evidence="4 10" id="KW-0808">Transferase</keyword>
<feature type="binding site" evidence="10">
    <location>
        <position position="165"/>
    </location>
    <ligand>
        <name>UDP-N-acetyl-alpha-D-glucosamine</name>
        <dbReference type="ChEBI" id="CHEBI:57705"/>
    </ligand>
</feature>
<dbReference type="GO" id="GO:0005975">
    <property type="term" value="P:carbohydrate metabolic process"/>
    <property type="evidence" value="ECO:0007669"/>
    <property type="project" value="InterPro"/>
</dbReference>
<comment type="caution">
    <text evidence="10">Lacks conserved residue(s) required for the propagation of feature annotation.</text>
</comment>
<dbReference type="CDD" id="cd03785">
    <property type="entry name" value="GT28_MurG"/>
    <property type="match status" value="1"/>
</dbReference>
<dbReference type="KEGG" id="pnl:PNK_0621"/>
<comment type="similarity">
    <text evidence="10">Belongs to the glycosyltransferase 28 family. MurG subfamily.</text>
</comment>
<evidence type="ECO:0000259" key="12">
    <source>
        <dbReference type="Pfam" id="PF04101"/>
    </source>
</evidence>
<evidence type="ECO:0000256" key="9">
    <source>
        <dbReference type="ARBA" id="ARBA00023316"/>
    </source>
</evidence>
<dbReference type="InterPro" id="IPR004276">
    <property type="entry name" value="GlycoTrans_28_N"/>
</dbReference>
<keyword evidence="1 10" id="KW-1003">Cell membrane</keyword>
<evidence type="ECO:0000256" key="4">
    <source>
        <dbReference type="ARBA" id="ARBA00022679"/>
    </source>
</evidence>
<evidence type="ECO:0000256" key="3">
    <source>
        <dbReference type="ARBA" id="ARBA00022676"/>
    </source>
</evidence>
<gene>
    <name evidence="10 13" type="primary">murG</name>
    <name evidence="13" type="ORF">PNK_0621</name>
</gene>
<dbReference type="GO" id="GO:0050511">
    <property type="term" value="F:undecaprenyldiphospho-muramoylpentapeptide beta-N-acetylglucosaminyltransferase activity"/>
    <property type="evidence" value="ECO:0007669"/>
    <property type="project" value="UniProtKB-UniRule"/>
</dbReference>
<keyword evidence="7 10" id="KW-0472">Membrane</keyword>
<dbReference type="Pfam" id="PF03033">
    <property type="entry name" value="Glyco_transf_28"/>
    <property type="match status" value="1"/>
</dbReference>
<evidence type="ECO:0000256" key="1">
    <source>
        <dbReference type="ARBA" id="ARBA00022475"/>
    </source>
</evidence>
<organism evidence="13 14">
    <name type="scientific">Candidatus Protochlamydia naegleriophila</name>
    <dbReference type="NCBI Taxonomy" id="389348"/>
    <lineage>
        <taxon>Bacteria</taxon>
        <taxon>Pseudomonadati</taxon>
        <taxon>Chlamydiota</taxon>
        <taxon>Chlamydiia</taxon>
        <taxon>Parachlamydiales</taxon>
        <taxon>Parachlamydiaceae</taxon>
        <taxon>Candidatus Protochlamydia</taxon>
    </lineage>
</organism>
<feature type="binding site" evidence="10">
    <location>
        <begin position="12"/>
        <end position="14"/>
    </location>
    <ligand>
        <name>UDP-N-acetyl-alpha-D-glucosamine</name>
        <dbReference type="ChEBI" id="CHEBI:57705"/>
    </ligand>
</feature>
<evidence type="ECO:0000313" key="13">
    <source>
        <dbReference type="EMBL" id="CUI16248.1"/>
    </source>
</evidence>
<dbReference type="EC" id="2.4.1.227" evidence="10"/>
<feature type="domain" description="Glycosyltransferase family 28 N-terminal" evidence="11">
    <location>
        <begin position="5"/>
        <end position="142"/>
    </location>
</feature>
<dbReference type="PANTHER" id="PTHR21015">
    <property type="entry name" value="UDP-N-ACETYLGLUCOSAMINE--N-ACETYLMURAMYL-(PENTAPEPTIDE) PYROPHOSPHORYL-UNDECAPRENOL N-ACETYLGLUCOSAMINE TRANSFERASE 1"/>
    <property type="match status" value="1"/>
</dbReference>
<evidence type="ECO:0000256" key="2">
    <source>
        <dbReference type="ARBA" id="ARBA00022618"/>
    </source>
</evidence>
<dbReference type="SUPFAM" id="SSF53756">
    <property type="entry name" value="UDP-Glycosyltransferase/glycogen phosphorylase"/>
    <property type="match status" value="1"/>
</dbReference>
<dbReference type="UniPathway" id="UPA00219"/>
<accession>A0A0U5J8Y9</accession>
<proteinExistence type="inferred from homology"/>
<keyword evidence="2 10" id="KW-0132">Cell division</keyword>
<dbReference type="GO" id="GO:0051991">
    <property type="term" value="F:UDP-N-acetyl-D-glucosamine:N-acetylmuramoyl-L-alanyl-D-glutamyl-meso-2,6-diaminopimelyl-D-alanyl-D-alanine-diphosphoundecaprenol 4-beta-N-acetylglucosaminlytransferase activity"/>
    <property type="evidence" value="ECO:0007669"/>
    <property type="project" value="RHEA"/>
</dbReference>
<dbReference type="PANTHER" id="PTHR21015:SF22">
    <property type="entry name" value="GLYCOSYLTRANSFERASE"/>
    <property type="match status" value="1"/>
</dbReference>
<keyword evidence="8 10" id="KW-0131">Cell cycle</keyword>
<evidence type="ECO:0000256" key="5">
    <source>
        <dbReference type="ARBA" id="ARBA00022960"/>
    </source>
</evidence>
<dbReference type="InParanoid" id="A0A0U5J8Y9"/>
<reference evidence="14" key="1">
    <citation type="submission" date="2015-09" db="EMBL/GenBank/DDBJ databases">
        <authorList>
            <person name="Bertelli C."/>
        </authorList>
    </citation>
    <scope>NUCLEOTIDE SEQUENCE [LARGE SCALE GENOMIC DNA]</scope>
    <source>
        <strain evidence="14">KNic</strain>
    </source>
</reference>
<evidence type="ECO:0000256" key="10">
    <source>
        <dbReference type="HAMAP-Rule" id="MF_00033"/>
    </source>
</evidence>
<evidence type="ECO:0000256" key="6">
    <source>
        <dbReference type="ARBA" id="ARBA00022984"/>
    </source>
</evidence>
<feature type="domain" description="Glycosyl transferase family 28 C-terminal" evidence="12">
    <location>
        <begin position="190"/>
        <end position="343"/>
    </location>
</feature>
<comment type="function">
    <text evidence="10">Cell wall formation. Catalyzes the transfer of a GlcNAc subunit on undecaprenyl-pyrophosphoryl-MurNAc-pentapeptide (lipid intermediate I) to form undecaprenyl-pyrophosphoryl-MurNAc-(pentapeptide)GlcNAc (lipid intermediate II).</text>
</comment>
<comment type="catalytic activity">
    <reaction evidence="10">
        <text>di-trans,octa-cis-undecaprenyl diphospho-N-acetyl-alpha-D-muramoyl-L-alanyl-D-glutamyl-meso-2,6-diaminopimeloyl-D-alanyl-D-alanine + UDP-N-acetyl-alpha-D-glucosamine = di-trans,octa-cis-undecaprenyl diphospho-[N-acetyl-alpha-D-glucosaminyl-(1-&gt;4)]-N-acetyl-alpha-D-muramoyl-L-alanyl-D-glutamyl-meso-2,6-diaminopimeloyl-D-alanyl-D-alanine + UDP + H(+)</text>
        <dbReference type="Rhea" id="RHEA:31227"/>
        <dbReference type="ChEBI" id="CHEBI:15378"/>
        <dbReference type="ChEBI" id="CHEBI:57705"/>
        <dbReference type="ChEBI" id="CHEBI:58223"/>
        <dbReference type="ChEBI" id="CHEBI:61387"/>
        <dbReference type="ChEBI" id="CHEBI:61388"/>
        <dbReference type="EC" id="2.4.1.227"/>
    </reaction>
</comment>
<evidence type="ECO:0000256" key="7">
    <source>
        <dbReference type="ARBA" id="ARBA00023136"/>
    </source>
</evidence>
<dbReference type="GO" id="GO:0071555">
    <property type="term" value="P:cell wall organization"/>
    <property type="evidence" value="ECO:0007669"/>
    <property type="project" value="UniProtKB-KW"/>
</dbReference>
<dbReference type="GO" id="GO:0008360">
    <property type="term" value="P:regulation of cell shape"/>
    <property type="evidence" value="ECO:0007669"/>
    <property type="project" value="UniProtKB-KW"/>
</dbReference>
<keyword evidence="3 10" id="KW-0328">Glycosyltransferase</keyword>
<dbReference type="RefSeq" id="WP_059060227.1">
    <property type="nucleotide sequence ID" value="NZ_LN879502.1"/>
</dbReference>
<keyword evidence="9 10" id="KW-0961">Cell wall biogenesis/degradation</keyword>
<dbReference type="GO" id="GO:0051301">
    <property type="term" value="P:cell division"/>
    <property type="evidence" value="ECO:0007669"/>
    <property type="project" value="UniProtKB-KW"/>
</dbReference>
<dbReference type="HAMAP" id="MF_00033">
    <property type="entry name" value="MurG"/>
    <property type="match status" value="1"/>
</dbReference>
<evidence type="ECO:0000313" key="14">
    <source>
        <dbReference type="Proteomes" id="UP000069902"/>
    </source>
</evidence>
<evidence type="ECO:0000259" key="11">
    <source>
        <dbReference type="Pfam" id="PF03033"/>
    </source>
</evidence>
<comment type="pathway">
    <text evidence="10">Cell wall biogenesis; peptidoglycan biosynthesis.</text>
</comment>
<name>A0A0U5J8Y9_9BACT</name>
<dbReference type="PATRIC" id="fig|389348.3.peg.683"/>
<feature type="binding site" evidence="10">
    <location>
        <position position="125"/>
    </location>
    <ligand>
        <name>UDP-N-acetyl-alpha-D-glucosamine</name>
        <dbReference type="ChEBI" id="CHEBI:57705"/>
    </ligand>
</feature>
<protein>
    <recommendedName>
        <fullName evidence="10">UDP-N-acetylglucosamine--N-acetylmuramyl-(pentapeptide) pyrophosphoryl-undecaprenol N-acetylglucosamine transferase</fullName>
        <ecNumber evidence="10">2.4.1.227</ecNumber>
    </recommendedName>
    <alternativeName>
        <fullName evidence="10">Undecaprenyl-PP-MurNAc-pentapeptide-UDPGlcNAc GlcNAc transferase</fullName>
    </alternativeName>
</protein>
<keyword evidence="5 10" id="KW-0133">Cell shape</keyword>
<dbReference type="NCBIfam" id="TIGR01133">
    <property type="entry name" value="murG"/>
    <property type="match status" value="1"/>
</dbReference>
<keyword evidence="14" id="KW-1185">Reference proteome</keyword>
<dbReference type="Pfam" id="PF04101">
    <property type="entry name" value="Glyco_tran_28_C"/>
    <property type="match status" value="1"/>
</dbReference>
<feature type="binding site" evidence="10">
    <location>
        <position position="197"/>
    </location>
    <ligand>
        <name>UDP-N-acetyl-alpha-D-glucosamine</name>
        <dbReference type="ChEBI" id="CHEBI:57705"/>
    </ligand>
</feature>